<name>A0A0K2TL71_LEPSM</name>
<organism evidence="1">
    <name type="scientific">Lepeophtheirus salmonis</name>
    <name type="common">Salmon louse</name>
    <name type="synonym">Caligus salmonis</name>
    <dbReference type="NCBI Taxonomy" id="72036"/>
    <lineage>
        <taxon>Eukaryota</taxon>
        <taxon>Metazoa</taxon>
        <taxon>Ecdysozoa</taxon>
        <taxon>Arthropoda</taxon>
        <taxon>Crustacea</taxon>
        <taxon>Multicrustacea</taxon>
        <taxon>Hexanauplia</taxon>
        <taxon>Copepoda</taxon>
        <taxon>Siphonostomatoida</taxon>
        <taxon>Caligidae</taxon>
        <taxon>Lepeophtheirus</taxon>
    </lineage>
</organism>
<dbReference type="EMBL" id="HACA01009026">
    <property type="protein sequence ID" value="CDW26387.1"/>
    <property type="molecule type" value="Transcribed_RNA"/>
</dbReference>
<dbReference type="AlphaFoldDB" id="A0A0K2TL71"/>
<accession>A0A0K2TL71</accession>
<protein>
    <submittedName>
        <fullName evidence="1">Uncharacterized protein</fullName>
    </submittedName>
</protein>
<sequence length="54" mass="6085">MGKCRMNLLRKVAIIMVNFSMSRVTPCNLKMASVRVNHVSNRQIEEVAHPLSSS</sequence>
<reference evidence="1" key="1">
    <citation type="submission" date="2014-05" db="EMBL/GenBank/DDBJ databases">
        <authorList>
            <person name="Chronopoulou M."/>
        </authorList>
    </citation>
    <scope>NUCLEOTIDE SEQUENCE</scope>
    <source>
        <tissue evidence="1">Whole organism</tissue>
    </source>
</reference>
<proteinExistence type="predicted"/>
<evidence type="ECO:0000313" key="1">
    <source>
        <dbReference type="EMBL" id="CDW26387.1"/>
    </source>
</evidence>